<dbReference type="Gene3D" id="3.20.20.70">
    <property type="entry name" value="Aldolase class I"/>
    <property type="match status" value="1"/>
</dbReference>
<dbReference type="GO" id="GO:0009423">
    <property type="term" value="P:chorismate biosynthetic process"/>
    <property type="evidence" value="ECO:0007669"/>
    <property type="project" value="TreeGrafter"/>
</dbReference>
<dbReference type="SUPFAM" id="SSF51569">
    <property type="entry name" value="Aldolase"/>
    <property type="match status" value="1"/>
</dbReference>
<dbReference type="OrthoDB" id="197068at2759"/>
<dbReference type="InterPro" id="IPR041121">
    <property type="entry name" value="SDH_C"/>
</dbReference>
<sequence length="724" mass="77282">MALPRCLAILAAAHAFLLPAQKARTSLRRATGPVVLIGEDSFGEELACLGQSAATALSGLSVAVRGKDELRNVLKNVDANDVVHCTDSALTGKDWNLLERDACPIWVRCVNEFGNDVVKEIFRNGKRRKTCLYEVAACAPYSAVLSIEERASWGGGASSIKRIVDFHRRDRLSDDEVALEAGLDTFFVSLTFEDYELPETRQVLAELANDARVTALEFRCDLLRSYNPGNVLKQLHAAREACQASWRGSEARLMFTVRSVSQAGAFRDEDVDEMASLLELGLRAGVDWLDVETETLSRKQLKKLRRMADERGATLVLGSHHQLGETTSSARAEALLNKCAKRSDGDAVKLVVDAASADDAASAATVADVDSRPPRVVLALGDAGKLSRVLGRRFLPATHESLPSTAAPGQISPNEALALRRDWGVVSPKKYAVLLESDFGSRSPAMHNAAFRACGLPHQYSVLELPDQGGLDDVNSETSQQFRDYLASPSFGGLSVTIPHKLRVQPFLDELTDSARKIGAVNTITPRPALVTSRTTLGGASVLTGDNTDWIGICECISKALRKRSGATTGRALVVGSGGTARAACYAMTSGRRARGEKPFSLLVYARDTSKAEELARAFGGKAVADLASVTVDAVVSTIPGAANFELPPACLKNKPAVLDAAYKPASTALLVQAKAAGCPMAQGASMLVAQGVAQLQQWTGRVAPIPAMRAAVFEGVEELEGDS</sequence>
<evidence type="ECO:0000313" key="4">
    <source>
        <dbReference type="EMBL" id="CAE0702610.1"/>
    </source>
</evidence>
<evidence type="ECO:0000313" key="6">
    <source>
        <dbReference type="Proteomes" id="UP000789595"/>
    </source>
</evidence>
<organism evidence="4">
    <name type="scientific">Pelagomonas calceolata</name>
    <dbReference type="NCBI Taxonomy" id="35677"/>
    <lineage>
        <taxon>Eukaryota</taxon>
        <taxon>Sar</taxon>
        <taxon>Stramenopiles</taxon>
        <taxon>Ochrophyta</taxon>
        <taxon>Pelagophyceae</taxon>
        <taxon>Pelagomonadales</taxon>
        <taxon>Pelagomonadaceae</taxon>
        <taxon>Pelagomonas</taxon>
    </lineage>
</organism>
<dbReference type="PANTHER" id="PTHR21089:SF1">
    <property type="entry name" value="BIFUNCTIONAL 3-DEHYDROQUINATE DEHYDRATASE_SHIKIMATE DEHYDROGENASE, CHLOROPLASTIC"/>
    <property type="match status" value="1"/>
</dbReference>
<dbReference type="InterPro" id="IPR001381">
    <property type="entry name" value="DHquinase_I"/>
</dbReference>
<dbReference type="Pfam" id="PF18317">
    <property type="entry name" value="SDH_C"/>
    <property type="match status" value="1"/>
</dbReference>
<dbReference type="InterPro" id="IPR046346">
    <property type="entry name" value="Aminoacid_DH-like_N_sf"/>
</dbReference>
<dbReference type="Pfam" id="PF08501">
    <property type="entry name" value="Shikimate_dh_N"/>
    <property type="match status" value="1"/>
</dbReference>
<evidence type="ECO:0000259" key="3">
    <source>
        <dbReference type="Pfam" id="PF18317"/>
    </source>
</evidence>
<accession>A0A7S4A3U8</accession>
<keyword evidence="1" id="KW-0732">Signal</keyword>
<gene>
    <name evidence="4" type="ORF">PCAL00307_LOCUS18055</name>
    <name evidence="5" type="ORF">PECAL_3P21760</name>
</gene>
<dbReference type="Gene3D" id="3.40.50.10860">
    <property type="entry name" value="Leucine Dehydrogenase, chain A, domain 1"/>
    <property type="match status" value="1"/>
</dbReference>
<dbReference type="SUPFAM" id="SSF53223">
    <property type="entry name" value="Aminoacid dehydrogenase-like, N-terminal domain"/>
    <property type="match status" value="1"/>
</dbReference>
<reference evidence="4" key="1">
    <citation type="submission" date="2021-01" db="EMBL/GenBank/DDBJ databases">
        <authorList>
            <person name="Corre E."/>
            <person name="Pelletier E."/>
            <person name="Niang G."/>
            <person name="Scheremetjew M."/>
            <person name="Finn R."/>
            <person name="Kale V."/>
            <person name="Holt S."/>
            <person name="Cochrane G."/>
            <person name="Meng A."/>
            <person name="Brown T."/>
            <person name="Cohen L."/>
        </authorList>
    </citation>
    <scope>NUCLEOTIDE SEQUENCE</scope>
    <source>
        <strain evidence="4">CCMP1756</strain>
    </source>
</reference>
<dbReference type="GO" id="GO:0019632">
    <property type="term" value="P:shikimate metabolic process"/>
    <property type="evidence" value="ECO:0007669"/>
    <property type="project" value="TreeGrafter"/>
</dbReference>
<evidence type="ECO:0008006" key="7">
    <source>
        <dbReference type="Google" id="ProtNLM"/>
    </source>
</evidence>
<dbReference type="Pfam" id="PF01487">
    <property type="entry name" value="DHquinase_I"/>
    <property type="match status" value="1"/>
</dbReference>
<feature type="signal peptide" evidence="1">
    <location>
        <begin position="1"/>
        <end position="15"/>
    </location>
</feature>
<feature type="domain" description="Shikimate dehydrogenase substrate binding N-terminal" evidence="2">
    <location>
        <begin position="441"/>
        <end position="524"/>
    </location>
</feature>
<proteinExistence type="predicted"/>
<dbReference type="CDD" id="cd01065">
    <property type="entry name" value="NAD_bind_Shikimate_DH"/>
    <property type="match status" value="1"/>
</dbReference>
<dbReference type="InterPro" id="IPR013785">
    <property type="entry name" value="Aldolase_TIM"/>
</dbReference>
<dbReference type="PANTHER" id="PTHR21089">
    <property type="entry name" value="SHIKIMATE DEHYDROGENASE"/>
    <property type="match status" value="1"/>
</dbReference>
<dbReference type="AlphaFoldDB" id="A0A7S4A3U8"/>
<name>A0A7S4A3U8_9STRA</name>
<dbReference type="Gene3D" id="3.40.50.720">
    <property type="entry name" value="NAD(P)-binding Rossmann-like Domain"/>
    <property type="match status" value="1"/>
</dbReference>
<feature type="chain" id="PRO_5036404011" description="Shikimate dehydrogenase substrate binding N-terminal domain-containing protein" evidence="1">
    <location>
        <begin position="16"/>
        <end position="724"/>
    </location>
</feature>
<dbReference type="GO" id="GO:0004764">
    <property type="term" value="F:shikimate 3-dehydrogenase (NADP+) activity"/>
    <property type="evidence" value="ECO:0007669"/>
    <property type="project" value="InterPro"/>
</dbReference>
<dbReference type="SUPFAM" id="SSF51735">
    <property type="entry name" value="NAD(P)-binding Rossmann-fold domains"/>
    <property type="match status" value="1"/>
</dbReference>
<reference evidence="5" key="2">
    <citation type="submission" date="2021-11" db="EMBL/GenBank/DDBJ databases">
        <authorList>
            <consortium name="Genoscope - CEA"/>
            <person name="William W."/>
        </authorList>
    </citation>
    <scope>NUCLEOTIDE SEQUENCE</scope>
</reference>
<evidence type="ECO:0000259" key="2">
    <source>
        <dbReference type="Pfam" id="PF08501"/>
    </source>
</evidence>
<feature type="domain" description="SDH C-terminal" evidence="3">
    <location>
        <begin position="684"/>
        <end position="713"/>
    </location>
</feature>
<dbReference type="CDD" id="cd00502">
    <property type="entry name" value="DHQase_I"/>
    <property type="match status" value="1"/>
</dbReference>
<dbReference type="EMBL" id="HBIW01020946">
    <property type="protein sequence ID" value="CAE0702610.1"/>
    <property type="molecule type" value="Transcribed_RNA"/>
</dbReference>
<protein>
    <recommendedName>
        <fullName evidence="7">Shikimate dehydrogenase substrate binding N-terminal domain-containing protein</fullName>
    </recommendedName>
</protein>
<dbReference type="EMBL" id="CAKKNE010000003">
    <property type="protein sequence ID" value="CAH0372194.1"/>
    <property type="molecule type" value="Genomic_DNA"/>
</dbReference>
<dbReference type="Proteomes" id="UP000789595">
    <property type="component" value="Unassembled WGS sequence"/>
</dbReference>
<evidence type="ECO:0000313" key="5">
    <source>
        <dbReference type="EMBL" id="CAH0372194.1"/>
    </source>
</evidence>
<dbReference type="InterPro" id="IPR036291">
    <property type="entry name" value="NAD(P)-bd_dom_sf"/>
</dbReference>
<evidence type="ECO:0000256" key="1">
    <source>
        <dbReference type="SAM" id="SignalP"/>
    </source>
</evidence>
<keyword evidence="6" id="KW-1185">Reference proteome</keyword>
<dbReference type="InterPro" id="IPR022893">
    <property type="entry name" value="Shikimate_DH_fam"/>
</dbReference>
<dbReference type="InterPro" id="IPR013708">
    <property type="entry name" value="Shikimate_DH-bd_N"/>
</dbReference>
<dbReference type="GO" id="GO:0003855">
    <property type="term" value="F:3-dehydroquinate dehydratase activity"/>
    <property type="evidence" value="ECO:0007669"/>
    <property type="project" value="InterPro"/>
</dbReference>